<dbReference type="AlphaFoldDB" id="A0A3A8I498"/>
<keyword evidence="3" id="KW-0808">Transferase</keyword>
<comment type="caution">
    <text evidence="7">The sequence shown here is derived from an EMBL/GenBank/DDBJ whole genome shotgun (WGS) entry which is preliminary data.</text>
</comment>
<keyword evidence="8" id="KW-1185">Reference proteome</keyword>
<dbReference type="EC" id="2.7.13.3" evidence="2"/>
<dbReference type="Proteomes" id="UP000268094">
    <property type="component" value="Unassembled WGS sequence"/>
</dbReference>
<evidence type="ECO:0000256" key="5">
    <source>
        <dbReference type="ARBA" id="ARBA00023012"/>
    </source>
</evidence>
<evidence type="ECO:0000256" key="1">
    <source>
        <dbReference type="ARBA" id="ARBA00000085"/>
    </source>
</evidence>
<evidence type="ECO:0000256" key="2">
    <source>
        <dbReference type="ARBA" id="ARBA00012438"/>
    </source>
</evidence>
<evidence type="ECO:0000313" key="8">
    <source>
        <dbReference type="Proteomes" id="UP000268094"/>
    </source>
</evidence>
<dbReference type="EMBL" id="RAVZ01000266">
    <property type="protein sequence ID" value="RKG78309.1"/>
    <property type="molecule type" value="Genomic_DNA"/>
</dbReference>
<evidence type="ECO:0000256" key="4">
    <source>
        <dbReference type="ARBA" id="ARBA00022777"/>
    </source>
</evidence>
<comment type="catalytic activity">
    <reaction evidence="1">
        <text>ATP + protein L-histidine = ADP + protein N-phospho-L-histidine.</text>
        <dbReference type="EC" id="2.7.13.3"/>
    </reaction>
</comment>
<evidence type="ECO:0000259" key="6">
    <source>
        <dbReference type="PROSITE" id="PS50109"/>
    </source>
</evidence>
<gene>
    <name evidence="7" type="ORF">D7V88_29995</name>
</gene>
<evidence type="ECO:0000313" key="7">
    <source>
        <dbReference type="EMBL" id="RKG78309.1"/>
    </source>
</evidence>
<dbReference type="PANTHER" id="PTHR43711:SF1">
    <property type="entry name" value="HISTIDINE KINASE 1"/>
    <property type="match status" value="1"/>
</dbReference>
<name>A0A3A8I498_9BACT</name>
<protein>
    <recommendedName>
        <fullName evidence="2">histidine kinase</fullName>
        <ecNumber evidence="2">2.7.13.3</ecNumber>
    </recommendedName>
</protein>
<feature type="domain" description="Histidine kinase" evidence="6">
    <location>
        <begin position="1"/>
        <end position="41"/>
    </location>
</feature>
<dbReference type="Pfam" id="PF02518">
    <property type="entry name" value="HATPase_c"/>
    <property type="match status" value="1"/>
</dbReference>
<dbReference type="GO" id="GO:0000160">
    <property type="term" value="P:phosphorelay signal transduction system"/>
    <property type="evidence" value="ECO:0007669"/>
    <property type="project" value="UniProtKB-KW"/>
</dbReference>
<dbReference type="InterPro" id="IPR050736">
    <property type="entry name" value="Sensor_HK_Regulatory"/>
</dbReference>
<proteinExistence type="predicted"/>
<dbReference type="Gene3D" id="3.30.565.10">
    <property type="entry name" value="Histidine kinase-like ATPase, C-terminal domain"/>
    <property type="match status" value="1"/>
</dbReference>
<dbReference type="InterPro" id="IPR005467">
    <property type="entry name" value="His_kinase_dom"/>
</dbReference>
<keyword evidence="4" id="KW-0418">Kinase</keyword>
<dbReference type="PANTHER" id="PTHR43711">
    <property type="entry name" value="TWO-COMPONENT HISTIDINE KINASE"/>
    <property type="match status" value="1"/>
</dbReference>
<keyword evidence="5" id="KW-0902">Two-component regulatory system</keyword>
<dbReference type="SUPFAM" id="SSF55874">
    <property type="entry name" value="ATPase domain of HSP90 chaperone/DNA topoisomerase II/histidine kinase"/>
    <property type="match status" value="1"/>
</dbReference>
<dbReference type="OrthoDB" id="5400848at2"/>
<dbReference type="InterPro" id="IPR003594">
    <property type="entry name" value="HATPase_dom"/>
</dbReference>
<organism evidence="7 8">
    <name type="scientific">Corallococcus terminator</name>
    <dbReference type="NCBI Taxonomy" id="2316733"/>
    <lineage>
        <taxon>Bacteria</taxon>
        <taxon>Pseudomonadati</taxon>
        <taxon>Myxococcota</taxon>
        <taxon>Myxococcia</taxon>
        <taxon>Myxococcales</taxon>
        <taxon>Cystobacterineae</taxon>
        <taxon>Myxococcaceae</taxon>
        <taxon>Corallococcus</taxon>
    </lineage>
</organism>
<sequence>GGLGLGLYIVRQILEEHGGRVWVEEASGGGACFAVTLPVDAA</sequence>
<feature type="non-terminal residue" evidence="7">
    <location>
        <position position="1"/>
    </location>
</feature>
<dbReference type="PROSITE" id="PS50109">
    <property type="entry name" value="HIS_KIN"/>
    <property type="match status" value="1"/>
</dbReference>
<dbReference type="InterPro" id="IPR004358">
    <property type="entry name" value="Sig_transdc_His_kin-like_C"/>
</dbReference>
<dbReference type="PRINTS" id="PR00344">
    <property type="entry name" value="BCTRLSENSOR"/>
</dbReference>
<reference evidence="8" key="1">
    <citation type="submission" date="2018-09" db="EMBL/GenBank/DDBJ databases">
        <authorList>
            <person name="Livingstone P.G."/>
            <person name="Whitworth D.E."/>
        </authorList>
    </citation>
    <scope>NUCLEOTIDE SEQUENCE [LARGE SCALE GENOMIC DNA]</scope>
    <source>
        <strain evidence="8">CA054A</strain>
    </source>
</reference>
<dbReference type="GO" id="GO:0004673">
    <property type="term" value="F:protein histidine kinase activity"/>
    <property type="evidence" value="ECO:0007669"/>
    <property type="project" value="UniProtKB-EC"/>
</dbReference>
<accession>A0A3A8I498</accession>
<dbReference type="InterPro" id="IPR036890">
    <property type="entry name" value="HATPase_C_sf"/>
</dbReference>
<evidence type="ECO:0000256" key="3">
    <source>
        <dbReference type="ARBA" id="ARBA00022679"/>
    </source>
</evidence>